<dbReference type="Pfam" id="PF22959">
    <property type="entry name" value="Ig_NUP210_15th"/>
    <property type="match status" value="1"/>
</dbReference>
<dbReference type="SUPFAM" id="SSF49373">
    <property type="entry name" value="Invasin/intimin cell-adhesion fragments"/>
    <property type="match status" value="1"/>
</dbReference>
<evidence type="ECO:0000256" key="8">
    <source>
        <dbReference type="ARBA" id="ARBA00023242"/>
    </source>
</evidence>
<dbReference type="PaxDb" id="3827-XP_004489232.1"/>
<dbReference type="GO" id="GO:0003723">
    <property type="term" value="F:RNA binding"/>
    <property type="evidence" value="ECO:0007669"/>
    <property type="project" value="UniProtKB-UniRule"/>
</dbReference>
<organism evidence="14 15">
    <name type="scientific">Cicer arietinum</name>
    <name type="common">Chickpea</name>
    <name type="synonym">Garbanzo</name>
    <dbReference type="NCBI Taxonomy" id="3827"/>
    <lineage>
        <taxon>Eukaryota</taxon>
        <taxon>Viridiplantae</taxon>
        <taxon>Streptophyta</taxon>
        <taxon>Embryophyta</taxon>
        <taxon>Tracheophyta</taxon>
        <taxon>Spermatophyta</taxon>
        <taxon>Magnoliopsida</taxon>
        <taxon>eudicotyledons</taxon>
        <taxon>Gunneridae</taxon>
        <taxon>Pentapetalae</taxon>
        <taxon>rosids</taxon>
        <taxon>fabids</taxon>
        <taxon>Fabales</taxon>
        <taxon>Fabaceae</taxon>
        <taxon>Papilionoideae</taxon>
        <taxon>50 kb inversion clade</taxon>
        <taxon>NPAAA clade</taxon>
        <taxon>Hologalegina</taxon>
        <taxon>IRL clade</taxon>
        <taxon>Cicereae</taxon>
        <taxon>Cicer</taxon>
    </lineage>
</organism>
<dbReference type="InterPro" id="IPR055097">
    <property type="entry name" value="Ig_NUP210_2nd"/>
</dbReference>
<dbReference type="InterPro" id="IPR003343">
    <property type="entry name" value="Big_2"/>
</dbReference>
<feature type="transmembrane region" description="Helical" evidence="11">
    <location>
        <begin position="1864"/>
        <end position="1887"/>
    </location>
</feature>
<dbReference type="RefSeq" id="XP_012568040.1">
    <property type="nucleotide sequence ID" value="XM_012712586.2"/>
</dbReference>
<sequence length="2300" mass="250474">MENNMALFLLSCAVTVLIAEHAVASSPPHSSSGPHISHVNLLLPPKMTFPVEYRLQGSDGCFKWSWDHHDVLSVLPEYNSSNKCSTSARLRSIAPYSGRKETAVYATDVKTGIVIRCKVFIDNISRIQIFHNSIKLDLDGLATLRVRAFDIEENEFSSLVGLQFMWSLMPEASGLPYRLVNVPLKDSPLSDCGGLCGDLDIQIKLEDDGVYSDLFVVKGTEIGHEIVSVHLLEPQLQNLADDIVLTVAEAMSLDPPSPVFVLVGAVIPYTLKVMRGNIPQVVTLPSPHHHWSVSNASVAQVDSKTGLAYAWNLGMTAIIVEDTRVAGHVQVSSLNVVLPASLYLYITPLSSSGDPVEGVESVPLMARWYVVSGRQYLIQIKVFAHAHDAQEIYITENDDVKVYDYQSDYWKTVWVSNDIAVKHGWRNTKILKAYSPGLGNLTASVSYPGGADDKKEIIKVVQEVIVCDPVKFFLGNESGIILLPWAPGVYQDAELKAVGGCAKAVSDYKWLSSDSYTVSVSASGTIQAKKPGKATIKVVSIYDSLNYDEILVEVSIPSSMVMLHNFPVETVVGSHLQAAVTMKTANGALFYRCNAFNSLIKWKAGSESFVIVNATEELSYLETVPNRQLHPSDDGFPCSWTYIYASNSGQAVIHAILSKEYHQSSHGPVVLKASLLIAAYPPFIVRQAGDGNHFGGYWLDVAQAEHNKQLHNLEELYLVPGTNLDLLLFGGPEPWNKHVDFIETVDVLGGENALTGDGVLVHQISGNNRTLYRVLCQTLGTFKLLFRRGNLVGDDHPLPSVAEAWLPVICSIPSSIVLIADEPANDYEIIRAAAQAERSSRRLRDAPITVANGRTIRISAAGISASGEAFANSSSLSLKWELSSCEGRAYWDYAFDIVKFHSWERFLVLQNESGLCFVRATVTRFLDGLGDDIFHQFPRTENLLTDAIRLQLVSMLRVDPEFSLIYFNPNAKVNLSITGGSCFLEAVANDSQVVEVIQPPTGLECQQLILSPKGLGIADLTLYDTGLTPPLRASALVQVADIEWIKIMSGEEISLMEGSLQTIELMAGTNGGSNFHASQFVYMNLHIHVEDTIIELLDTDNLSSLVGGHVNAPSFKIKGRYLGITTLYVSAIQHFGHVVQSQAIRVEVYKAPRIHPHEIFLLPGASYVLTMEGGPSLGANVEYAIESDKIASIDRYSGRLLAISIGNSTVVASVFVNGNTVICEARSILRVGVSSTIKLHMQSEQLGVGRKLPIYPLFPEGNLFSFYELCKSYQWTIEDEKVLSFKVADSFHGEKYGTVSEESQVAGYSDENDLGFINVLYGRSAGKTNVAVSFLCEFSTSGPKTQSRLYSSSLSVTVVPDLPLALGLPITWILPPYYTTTSLLPSSSESSTQYDGQNHKGTIKYSLLSSLEKNALQRDAMFIDGDRIKTTESNNLACIQAKDRITGRIEIASCIKVAEVTQIRIGSKEVLLKVIDLAVGAELDLPTTFYDNLGNPFYEACNSVHFYAETNYPDVLAINRTADGKGNVHIKAIRHGKTLVRVAISDAQQKSDYILIRVGAHIYPQNPVLHIGSPLNLSIKGLNDKVSGQWFTTNGSVVSVDAVSGVAKAIREGSAQVYFHHARLKLQTKITVLKGHSISVDAPKGMLTNVPYPTKGYNFSVKFSSSYDESLGALGGNKINSFDCRVDPPYVGYVKPWLDLDSGNSYCLFFPYSPEHLVHSIPKSEGMRPDISVSIYASLKEHEHVSGSASVLFIGGFSIMETGKDPMQLNLTPGSNKTYITIMGNTDVEVRWNHRDLIMIVPISKEDFGIRGFARYEVKLLKAERFKDKIIITLPANGQRMEIDITHEPESVASAISSVTINKALWASILGCLLLLILSIAVFIHFLDRPDRLQQASAPITATIAAPTTPNRSSPAVPNEMSPRTPQPFVDYVRRTIDETPYYKREGRRRTNPQNTKIFIGGLARETTIAQFIKHFGKYGEITDSVIMKDRKTGQPRGFGFITYADPVVVDKVIEEDHIINGKQVEIKRTIPRGAVGSKDFRTKKIFVGGIPSNVTEDEFRDFFTRYGEVKDHQIMRDHSTNRSRGFGFITFDTEEAVDELLSMGNKIEFAGTQVEIKKAEPKKANPPPPSSKRYNDSRSSYGSGGGYGDAYEGFGGSFGVGGGGGYSRSSSVYGGRGGPYGGYGSEFAGYGGYAGAMGGPYRGDPSMGYAGRYGGSFSRGYDLSGYGGPGESYGAYGGAGAGAAAGGGGSSGAGAYQSGYDASSLGGGYGGYGGGASGGSFYGSRGGYSAAGRYHPYGR</sequence>
<feature type="domain" description="RRM" evidence="13">
    <location>
        <begin position="1956"/>
        <end position="2032"/>
    </location>
</feature>
<evidence type="ECO:0000256" key="9">
    <source>
        <dbReference type="PROSITE-ProRule" id="PRU00176"/>
    </source>
</evidence>
<dbReference type="InterPro" id="IPR055094">
    <property type="entry name" value="NUP210_Ig15"/>
</dbReference>
<dbReference type="KEGG" id="cam:101513429"/>
<dbReference type="InterPro" id="IPR012677">
    <property type="entry name" value="Nucleotide-bd_a/b_plait_sf"/>
</dbReference>
<keyword evidence="9" id="KW-0694">RNA-binding</keyword>
<dbReference type="Pfam" id="PF22969">
    <property type="entry name" value="Ig_NUP210_2nd"/>
    <property type="match status" value="1"/>
</dbReference>
<dbReference type="InterPro" id="IPR055099">
    <property type="entry name" value="Ig_NUP210_7th"/>
</dbReference>
<dbReference type="FunFam" id="3.30.70.330:FF:000469">
    <property type="entry name" value="Heterogeneous nuclear ribonucleoprotein 1"/>
    <property type="match status" value="1"/>
</dbReference>
<accession>A0A1S3DX58</accession>
<evidence type="ECO:0000259" key="13">
    <source>
        <dbReference type="PROSITE" id="PS50102"/>
    </source>
</evidence>
<dbReference type="SUPFAM" id="SSF54928">
    <property type="entry name" value="RNA-binding domain, RBD"/>
    <property type="match status" value="2"/>
</dbReference>
<evidence type="ECO:0000313" key="14">
    <source>
        <dbReference type="Proteomes" id="UP000087171"/>
    </source>
</evidence>
<dbReference type="PANTHER" id="PTHR23019">
    <property type="entry name" value="NUCLEAR PORE MEMBRANE GLYCOPROTEIN GP210-RELATED"/>
    <property type="match status" value="1"/>
</dbReference>
<dbReference type="Pfam" id="PF22967">
    <property type="entry name" value="Ig_NUP210_1st"/>
    <property type="match status" value="1"/>
</dbReference>
<dbReference type="PANTHER" id="PTHR23019:SF0">
    <property type="entry name" value="NUCLEAR PORE MEMBRANE GLYCOPROTEIN 210"/>
    <property type="match status" value="1"/>
</dbReference>
<dbReference type="Pfam" id="PF22963">
    <property type="entry name" value="Ig_NUP210_3rd"/>
    <property type="match status" value="1"/>
</dbReference>
<dbReference type="Pfam" id="PF00076">
    <property type="entry name" value="RRM_1"/>
    <property type="match status" value="2"/>
</dbReference>
<dbReference type="GeneID" id="101513429"/>
<feature type="domain" description="RRM" evidence="13">
    <location>
        <begin position="2044"/>
        <end position="2122"/>
    </location>
</feature>
<dbReference type="GO" id="GO:0031965">
    <property type="term" value="C:nuclear membrane"/>
    <property type="evidence" value="ECO:0007669"/>
    <property type="project" value="UniProtKB-SubCell"/>
</dbReference>
<keyword evidence="3 11" id="KW-0812">Transmembrane</keyword>
<dbReference type="eggNOG" id="KOG0118">
    <property type="taxonomic scope" value="Eukaryota"/>
</dbReference>
<evidence type="ECO:0000256" key="10">
    <source>
        <dbReference type="SAM" id="MobiDB-lite"/>
    </source>
</evidence>
<dbReference type="SMART" id="SM00360">
    <property type="entry name" value="RRM"/>
    <property type="match status" value="2"/>
</dbReference>
<keyword evidence="7" id="KW-0325">Glycoprotein</keyword>
<evidence type="ECO:0000256" key="6">
    <source>
        <dbReference type="ARBA" id="ARBA00023136"/>
    </source>
</evidence>
<keyword evidence="4 12" id="KW-0732">Signal</keyword>
<evidence type="ECO:0000313" key="15">
    <source>
        <dbReference type="RefSeq" id="XP_012568040.1"/>
    </source>
</evidence>
<dbReference type="CDD" id="cd12330">
    <property type="entry name" value="RRM2_Hrp1p"/>
    <property type="match status" value="1"/>
</dbReference>
<dbReference type="InterPro" id="IPR008964">
    <property type="entry name" value="Invasin/intimin_cell_adhesion"/>
</dbReference>
<dbReference type="FunFam" id="3.30.70.330:FF:000051">
    <property type="entry name" value="Heterogeneous nuclear ribonucleoprotein 1"/>
    <property type="match status" value="1"/>
</dbReference>
<evidence type="ECO:0000256" key="11">
    <source>
        <dbReference type="SAM" id="Phobius"/>
    </source>
</evidence>
<feature type="region of interest" description="Disordered" evidence="10">
    <location>
        <begin position="2118"/>
        <end position="2142"/>
    </location>
</feature>
<feature type="chain" id="PRO_5010182509" evidence="12">
    <location>
        <begin position="25"/>
        <end position="2300"/>
    </location>
</feature>
<evidence type="ECO:0000256" key="2">
    <source>
        <dbReference type="ARBA" id="ARBA00007313"/>
    </source>
</evidence>
<dbReference type="Gene3D" id="2.60.40.1080">
    <property type="match status" value="1"/>
</dbReference>
<dbReference type="Pfam" id="PF24425">
    <property type="entry name" value="Ig_GP210_15th"/>
    <property type="match status" value="1"/>
</dbReference>
<dbReference type="STRING" id="3827.A0A1S3DX58"/>
<dbReference type="Pfam" id="PF02368">
    <property type="entry name" value="Big_2"/>
    <property type="match status" value="1"/>
</dbReference>
<keyword evidence="5 11" id="KW-1133">Transmembrane helix</keyword>
<dbReference type="InterPro" id="IPR045197">
    <property type="entry name" value="NUP210-like"/>
</dbReference>
<dbReference type="SMART" id="SM00635">
    <property type="entry name" value="BID_2"/>
    <property type="match status" value="3"/>
</dbReference>
<dbReference type="OrthoDB" id="361283at2759"/>
<keyword evidence="8" id="KW-0539">Nucleus</keyword>
<feature type="signal peptide" evidence="12">
    <location>
        <begin position="1"/>
        <end position="24"/>
    </location>
</feature>
<dbReference type="Proteomes" id="UP000087171">
    <property type="component" value="Chromosome Ca2"/>
</dbReference>
<dbReference type="PROSITE" id="PS50102">
    <property type="entry name" value="RRM"/>
    <property type="match status" value="2"/>
</dbReference>
<dbReference type="InterPro" id="IPR056232">
    <property type="entry name" value="Ig_GP210_15th"/>
</dbReference>
<evidence type="ECO:0000256" key="5">
    <source>
        <dbReference type="ARBA" id="ARBA00022989"/>
    </source>
</evidence>
<protein>
    <submittedName>
        <fullName evidence="15">Nuclear pore complex protein GP210 isoform X2</fullName>
    </submittedName>
</protein>
<dbReference type="Gene3D" id="3.30.70.330">
    <property type="match status" value="2"/>
</dbReference>
<dbReference type="InterPro" id="IPR035979">
    <property type="entry name" value="RBD_domain_sf"/>
</dbReference>
<dbReference type="InterPro" id="IPR055096">
    <property type="entry name" value="Ig_NUP210_1st"/>
</dbReference>
<evidence type="ECO:0000256" key="3">
    <source>
        <dbReference type="ARBA" id="ARBA00022692"/>
    </source>
</evidence>
<keyword evidence="6 11" id="KW-0472">Membrane</keyword>
<dbReference type="Pfam" id="PF24427">
    <property type="entry name" value="Ig_GP210_16th"/>
    <property type="match status" value="1"/>
</dbReference>
<keyword evidence="14" id="KW-1185">Reference proteome</keyword>
<comment type="similarity">
    <text evidence="2">Belongs to the NUP210 family.</text>
</comment>
<name>A0A1S3DX58_CICAR</name>
<evidence type="ECO:0000256" key="7">
    <source>
        <dbReference type="ARBA" id="ARBA00023180"/>
    </source>
</evidence>
<dbReference type="eggNOG" id="KOG1833">
    <property type="taxonomic scope" value="Eukaryota"/>
</dbReference>
<evidence type="ECO:0000256" key="12">
    <source>
        <dbReference type="SAM" id="SignalP"/>
    </source>
</evidence>
<feature type="region of interest" description="Disordered" evidence="10">
    <location>
        <begin position="1905"/>
        <end position="1925"/>
    </location>
</feature>
<dbReference type="InterPro" id="IPR056233">
    <property type="entry name" value="Ig_GP210_16th"/>
</dbReference>
<proteinExistence type="inferred from homology"/>
<comment type="subcellular location">
    <subcellularLocation>
        <location evidence="1">Nucleus membrane</location>
        <topology evidence="1">Single-pass membrane protein</topology>
    </subcellularLocation>
</comment>
<dbReference type="Pfam" id="PF22962">
    <property type="entry name" value="Ig_NUP210_7th"/>
    <property type="match status" value="1"/>
</dbReference>
<evidence type="ECO:0000256" key="4">
    <source>
        <dbReference type="ARBA" id="ARBA00022729"/>
    </source>
</evidence>
<reference evidence="14" key="1">
    <citation type="journal article" date="2013" name="Nat. Biotechnol.">
        <title>Draft genome sequence of chickpea (Cicer arietinum) provides a resource for trait improvement.</title>
        <authorList>
            <person name="Varshney R.K."/>
            <person name="Song C."/>
            <person name="Saxena R.K."/>
            <person name="Azam S."/>
            <person name="Yu S."/>
            <person name="Sharpe A.G."/>
            <person name="Cannon S."/>
            <person name="Baek J."/>
            <person name="Rosen B.D."/>
            <person name="Tar'an B."/>
            <person name="Millan T."/>
            <person name="Zhang X."/>
            <person name="Ramsay L.D."/>
            <person name="Iwata A."/>
            <person name="Wang Y."/>
            <person name="Nelson W."/>
            <person name="Farmer A.D."/>
            <person name="Gaur P.M."/>
            <person name="Soderlund C."/>
            <person name="Penmetsa R.V."/>
            <person name="Xu C."/>
            <person name="Bharti A.K."/>
            <person name="He W."/>
            <person name="Winter P."/>
            <person name="Zhao S."/>
            <person name="Hane J.K."/>
            <person name="Carrasquilla-Garcia N."/>
            <person name="Condie J.A."/>
            <person name="Upadhyaya H.D."/>
            <person name="Luo M.C."/>
            <person name="Thudi M."/>
            <person name="Gowda C.L."/>
            <person name="Singh N.P."/>
            <person name="Lichtenzveig J."/>
            <person name="Gali K.K."/>
            <person name="Rubio J."/>
            <person name="Nadarajan N."/>
            <person name="Dolezel J."/>
            <person name="Bansal K.C."/>
            <person name="Xu X."/>
            <person name="Edwards D."/>
            <person name="Zhang G."/>
            <person name="Kahl G."/>
            <person name="Gil J."/>
            <person name="Singh K.B."/>
            <person name="Datta S.K."/>
            <person name="Jackson S.A."/>
            <person name="Wang J."/>
            <person name="Cook D.R."/>
        </authorList>
    </citation>
    <scope>NUCLEOTIDE SEQUENCE [LARGE SCALE GENOMIC DNA]</scope>
    <source>
        <strain evidence="14">cv. CDC Frontier</strain>
    </source>
</reference>
<gene>
    <name evidence="15" type="primary">LOC101513429</name>
</gene>
<evidence type="ECO:0000256" key="1">
    <source>
        <dbReference type="ARBA" id="ARBA00004590"/>
    </source>
</evidence>
<dbReference type="InterPro" id="IPR055098">
    <property type="entry name" value="Ig_NUP210_3rd"/>
</dbReference>
<dbReference type="InterPro" id="IPR000504">
    <property type="entry name" value="RRM_dom"/>
</dbReference>
<reference evidence="15" key="2">
    <citation type="submission" date="2025-08" db="UniProtKB">
        <authorList>
            <consortium name="RefSeq"/>
        </authorList>
    </citation>
    <scope>IDENTIFICATION</scope>
    <source>
        <tissue evidence="15">Etiolated seedlings</tissue>
    </source>
</reference>